<reference evidence="1" key="1">
    <citation type="submission" date="2021-02" db="EMBL/GenBank/DDBJ databases">
        <authorList>
            <person name="Dougan E. K."/>
            <person name="Rhodes N."/>
            <person name="Thang M."/>
            <person name="Chan C."/>
        </authorList>
    </citation>
    <scope>NUCLEOTIDE SEQUENCE</scope>
</reference>
<proteinExistence type="predicted"/>
<keyword evidence="2" id="KW-1185">Reference proteome</keyword>
<evidence type="ECO:0000313" key="1">
    <source>
        <dbReference type="EMBL" id="CAE7925769.1"/>
    </source>
</evidence>
<gene>
    <name evidence="1" type="ORF">SNEC2469_LOCUS32049</name>
</gene>
<sequence length="823" mass="91061">MKFDASEVRHFKAFQPGLHVGSVFLCLATLGMGDQLSVEVAQQSHWNVLAFRAGAMLPGEVLAYRRPFPRTATVEMLAIDDHVVCQKLSASEAAREQPKRDTLIFERSGQAYRDVGLVQHPKKRKRNLQRGTLLGAEVDGEAGWVAAPRHRVGTLMMATAVVARKGVCTPALLSSLLGLWVHVLMYRRPALSILGAAFSDAQKEPRNRVIALQRATLNELLALVMLGPVLQTDIRVGYVPRLYSMDASPAGAGIAYAPVPEEVIKELWRHGEHRGYYTKLEGGATALLREQGFDTEPWFGARENFLPGPKVVVPAPLREGVLYDVAELFGSGKNWTAAHAKLGLRCCPDLLCQGQPASLLSLLQQPFWREVVGLVLRGVVREWHFGPASLSFSLLQTPRRRSKLQPLGFDLRDPTTKDHNSAAQRLAFLLSLIVTDGKLFSATKSSTVRRTEELCRPSVSGILGDIDPGGYTMSKLASLLPCPLCERLAAGSLAETAGQAPLMPLSAKARALKEAWDFQLSAPSGVHESRSSEREFYDDPLWIGELADSLSFQELLRYRFARSGHINVQEARAYKTWLKHLCTSAPRSRVLGDTGRFDICLAAARVPKNPSKWLRLLLLLAGDIEPHPGPALQPRGPLDLQSGFAASTRHKMQKSLDAFAMWLLSEFNLQLAQVLTCATTASTALRGFGLHLYATGLPRYLLVYAITAVQDLRPQMRGSLTGAWQIDKKWQLAERQHARMEDEATLSYLEALYSNLPQQEQLFRGSMHTYRRQWDAVMSRLGEVAANLLLQQLSDSARSRIAVLRSDLAEGMMEISGLEEFQS</sequence>
<comment type="caution">
    <text evidence="1">The sequence shown here is derived from an EMBL/GenBank/DDBJ whole genome shotgun (WGS) entry which is preliminary data.</text>
</comment>
<dbReference type="Proteomes" id="UP000601435">
    <property type="component" value="Unassembled WGS sequence"/>
</dbReference>
<protein>
    <submittedName>
        <fullName evidence="1">Uncharacterized protein</fullName>
    </submittedName>
</protein>
<dbReference type="EMBL" id="CAJNJA010079652">
    <property type="protein sequence ID" value="CAE7925769.1"/>
    <property type="molecule type" value="Genomic_DNA"/>
</dbReference>
<accession>A0A813BZX3</accession>
<organism evidence="1 2">
    <name type="scientific">Symbiodinium necroappetens</name>
    <dbReference type="NCBI Taxonomy" id="1628268"/>
    <lineage>
        <taxon>Eukaryota</taxon>
        <taxon>Sar</taxon>
        <taxon>Alveolata</taxon>
        <taxon>Dinophyceae</taxon>
        <taxon>Suessiales</taxon>
        <taxon>Symbiodiniaceae</taxon>
        <taxon>Symbiodinium</taxon>
    </lineage>
</organism>
<name>A0A813BZX3_9DINO</name>
<dbReference type="OrthoDB" id="441335at2759"/>
<evidence type="ECO:0000313" key="2">
    <source>
        <dbReference type="Proteomes" id="UP000601435"/>
    </source>
</evidence>
<dbReference type="AlphaFoldDB" id="A0A813BZX3"/>